<dbReference type="Gene3D" id="3.20.20.370">
    <property type="entry name" value="Glycoside hydrolase/deacetylase"/>
    <property type="match status" value="1"/>
</dbReference>
<accession>A0AB38YJ69</accession>
<dbReference type="InterPro" id="IPR051398">
    <property type="entry name" value="Polysacch_Deacetylase"/>
</dbReference>
<dbReference type="CDD" id="cd10973">
    <property type="entry name" value="CE4_DAC_u4_5s"/>
    <property type="match status" value="1"/>
</dbReference>
<evidence type="ECO:0000256" key="2">
    <source>
        <dbReference type="ARBA" id="ARBA00022729"/>
    </source>
</evidence>
<dbReference type="AlphaFoldDB" id="A0AB38YJ69"/>
<reference evidence="4" key="1">
    <citation type="submission" date="2022-07" db="EMBL/GenBank/DDBJ databases">
        <title>Complete genome sequence of Salinispirillum sp. LH10-3-1 capable of multiple carbohydrate inversion isolated from a soda lake.</title>
        <authorList>
            <person name="Liu J."/>
            <person name="Zhai Y."/>
            <person name="Zhang H."/>
            <person name="Yang H."/>
            <person name="Qu J."/>
            <person name="Li J."/>
        </authorList>
    </citation>
    <scope>NUCLEOTIDE SEQUENCE</scope>
    <source>
        <strain evidence="4">LH 10-3-1</strain>
    </source>
</reference>
<organism evidence="4">
    <name type="scientific">Salinispirillum sp. LH 10-3-1</name>
    <dbReference type="NCBI Taxonomy" id="2952525"/>
    <lineage>
        <taxon>Bacteria</taxon>
        <taxon>Pseudomonadati</taxon>
        <taxon>Pseudomonadota</taxon>
        <taxon>Gammaproteobacteria</taxon>
        <taxon>Oceanospirillales</taxon>
        <taxon>Saccharospirillaceae</taxon>
        <taxon>Salinispirillum</taxon>
    </lineage>
</organism>
<dbReference type="RefSeq" id="WP_304996388.1">
    <property type="nucleotide sequence ID" value="NZ_CP101717.1"/>
</dbReference>
<comment type="subcellular location">
    <subcellularLocation>
        <location evidence="1">Secreted</location>
    </subcellularLocation>
</comment>
<evidence type="ECO:0000259" key="3">
    <source>
        <dbReference type="PROSITE" id="PS51677"/>
    </source>
</evidence>
<dbReference type="InterPro" id="IPR011330">
    <property type="entry name" value="Glyco_hydro/deAcase_b/a-brl"/>
</dbReference>
<protein>
    <submittedName>
        <fullName evidence="4">Polysaccharide deacetylase family protein</fullName>
    </submittedName>
</protein>
<name>A0AB38YJ69_9GAMM</name>
<keyword evidence="2" id="KW-0732">Signal</keyword>
<sequence length="346" mass="39153">MVFFNRAMLGTLLALFLATPSLALNILMYHHIADDTPPSTSTRVAVFQDHLDYLKEHHTVVDLLWAMDEIRAGRDLPDNAVAITFDDAYRNNYTTAWPMLKEAGFPFTIFTATQPVDQGSRLVMTWDMHREMHAAGVTILNHSHGHEYLVRSDTYDEAWLNNAMESIRTGQARLEAELGTELPKVFAYPYGEYNDLLQAALREEGYEMAFGQHSGGVAEFSDMMALPRYAAGGIFANLNTLRPKLRGRPLPVEFPLADPVTNDRFPILRVRTLDNPDVRWDAIQCFSGGGDPLPTRIEAGWLITQTESELRDGRQRYNCTAPSRSVNGVFYWLSQQWLINQGPVDR</sequence>
<evidence type="ECO:0000313" key="4">
    <source>
        <dbReference type="EMBL" id="WLD59099.1"/>
    </source>
</evidence>
<dbReference type="SUPFAM" id="SSF88713">
    <property type="entry name" value="Glycoside hydrolase/deacetylase"/>
    <property type="match status" value="1"/>
</dbReference>
<proteinExistence type="predicted"/>
<gene>
    <name evidence="4" type="ORF">NFC81_04750</name>
</gene>
<dbReference type="EMBL" id="CP101717">
    <property type="protein sequence ID" value="WLD59099.1"/>
    <property type="molecule type" value="Genomic_DNA"/>
</dbReference>
<dbReference type="InterPro" id="IPR002509">
    <property type="entry name" value="NODB_dom"/>
</dbReference>
<dbReference type="GO" id="GO:0005576">
    <property type="term" value="C:extracellular region"/>
    <property type="evidence" value="ECO:0007669"/>
    <property type="project" value="UniProtKB-SubCell"/>
</dbReference>
<dbReference type="GO" id="GO:0005975">
    <property type="term" value="P:carbohydrate metabolic process"/>
    <property type="evidence" value="ECO:0007669"/>
    <property type="project" value="InterPro"/>
</dbReference>
<feature type="domain" description="NodB homology" evidence="3">
    <location>
        <begin position="79"/>
        <end position="346"/>
    </location>
</feature>
<dbReference type="PANTHER" id="PTHR34216:SF3">
    <property type="entry name" value="POLY-BETA-1,6-N-ACETYL-D-GLUCOSAMINE N-DEACETYLASE"/>
    <property type="match status" value="1"/>
</dbReference>
<dbReference type="PANTHER" id="PTHR34216">
    <property type="match status" value="1"/>
</dbReference>
<dbReference type="GO" id="GO:0016810">
    <property type="term" value="F:hydrolase activity, acting on carbon-nitrogen (but not peptide) bonds"/>
    <property type="evidence" value="ECO:0007669"/>
    <property type="project" value="InterPro"/>
</dbReference>
<dbReference type="Pfam" id="PF01522">
    <property type="entry name" value="Polysacc_deac_1"/>
    <property type="match status" value="1"/>
</dbReference>
<evidence type="ECO:0000256" key="1">
    <source>
        <dbReference type="ARBA" id="ARBA00004613"/>
    </source>
</evidence>
<dbReference type="PROSITE" id="PS51677">
    <property type="entry name" value="NODB"/>
    <property type="match status" value="1"/>
</dbReference>